<dbReference type="KEGG" id="blut:EW640_11625"/>
<dbReference type="AlphaFoldDB" id="A0A6G8KZB5"/>
<dbReference type="Proteomes" id="UP000501518">
    <property type="component" value="Chromosome"/>
</dbReference>
<evidence type="ECO:0000256" key="1">
    <source>
        <dbReference type="ARBA" id="ARBA00023015"/>
    </source>
</evidence>
<reference evidence="5 6" key="1">
    <citation type="submission" date="2019-02" db="EMBL/GenBank/DDBJ databases">
        <title>Complete Genome Sequence and Methylome Analysis of Brevibacterium luteolum NEB1784.</title>
        <authorList>
            <person name="Fomenkov A."/>
            <person name="Roberts R.J."/>
        </authorList>
    </citation>
    <scope>NUCLEOTIDE SEQUENCE [LARGE SCALE GENOMIC DNA]</scope>
    <source>
        <strain evidence="5 6">NEB1784</strain>
    </source>
</reference>
<accession>A0A6G8KZB5</accession>
<sequence length="312" mass="35366">MGAQNPYQPLLARTCTIHRPVAPVAYDCVKLIVVRDGSAILFSEFGERPINVGGVVLLAANVLCGSEPEGHITVTTIYADIDYLLDQMFWQHADVLRDRLDTPGFADRLYTDPAQILRLGEERAGLLMPWLDELAALTIDGSDRARFHRMQALWFSIMDHVAPLIRVSPVRQSPTQRSRIYPTLPRDRRFRPVRAEAQRIREAVIADPARNWDLTDLAELVYLSPKQTGRVFTDAFGKTPLAFQTMLRVQEMARLLRESDSTTASAAVQVRWRSRNRATKAFQTYAGLTPQKYRQLWQAGHRIPVNGTSRDL</sequence>
<dbReference type="EMBL" id="CP035810">
    <property type="protein sequence ID" value="QIN29850.1"/>
    <property type="molecule type" value="Genomic_DNA"/>
</dbReference>
<keyword evidence="1" id="KW-0805">Transcription regulation</keyword>
<organism evidence="5 6">
    <name type="scientific">Brevibacterium luteolum</name>
    <dbReference type="NCBI Taxonomy" id="199591"/>
    <lineage>
        <taxon>Bacteria</taxon>
        <taxon>Bacillati</taxon>
        <taxon>Actinomycetota</taxon>
        <taxon>Actinomycetes</taxon>
        <taxon>Micrococcales</taxon>
        <taxon>Brevibacteriaceae</taxon>
        <taxon>Brevibacterium</taxon>
    </lineage>
</organism>
<evidence type="ECO:0000259" key="4">
    <source>
        <dbReference type="PROSITE" id="PS01124"/>
    </source>
</evidence>
<evidence type="ECO:0000313" key="6">
    <source>
        <dbReference type="Proteomes" id="UP000501518"/>
    </source>
</evidence>
<dbReference type="GO" id="GO:0003700">
    <property type="term" value="F:DNA-binding transcription factor activity"/>
    <property type="evidence" value="ECO:0007669"/>
    <property type="project" value="InterPro"/>
</dbReference>
<name>A0A6G8KZB5_9MICO</name>
<dbReference type="InterPro" id="IPR050204">
    <property type="entry name" value="AraC_XylS_family_regulators"/>
</dbReference>
<dbReference type="Pfam" id="PF12833">
    <property type="entry name" value="HTH_18"/>
    <property type="match status" value="1"/>
</dbReference>
<dbReference type="GO" id="GO:0043565">
    <property type="term" value="F:sequence-specific DNA binding"/>
    <property type="evidence" value="ECO:0007669"/>
    <property type="project" value="InterPro"/>
</dbReference>
<evidence type="ECO:0000313" key="5">
    <source>
        <dbReference type="EMBL" id="QIN29850.1"/>
    </source>
</evidence>
<protein>
    <submittedName>
        <fullName evidence="5">AraC family transcriptional regulator</fullName>
    </submittedName>
</protein>
<keyword evidence="2" id="KW-0238">DNA-binding</keyword>
<evidence type="ECO:0000256" key="2">
    <source>
        <dbReference type="ARBA" id="ARBA00023125"/>
    </source>
</evidence>
<dbReference type="InterPro" id="IPR018060">
    <property type="entry name" value="HTH_AraC"/>
</dbReference>
<dbReference type="PROSITE" id="PS01124">
    <property type="entry name" value="HTH_ARAC_FAMILY_2"/>
    <property type="match status" value="1"/>
</dbReference>
<dbReference type="PANTHER" id="PTHR46796">
    <property type="entry name" value="HTH-TYPE TRANSCRIPTIONAL ACTIVATOR RHAS-RELATED"/>
    <property type="match status" value="1"/>
</dbReference>
<keyword evidence="3" id="KW-0804">Transcription</keyword>
<gene>
    <name evidence="5" type="ORF">EW640_11625</name>
</gene>
<dbReference type="Gene3D" id="1.10.10.60">
    <property type="entry name" value="Homeodomain-like"/>
    <property type="match status" value="2"/>
</dbReference>
<evidence type="ECO:0000256" key="3">
    <source>
        <dbReference type="ARBA" id="ARBA00023163"/>
    </source>
</evidence>
<feature type="domain" description="HTH araC/xylS-type" evidence="4">
    <location>
        <begin position="198"/>
        <end position="296"/>
    </location>
</feature>
<proteinExistence type="predicted"/>
<dbReference type="SMART" id="SM00342">
    <property type="entry name" value="HTH_ARAC"/>
    <property type="match status" value="1"/>
</dbReference>